<gene>
    <name evidence="1" type="ORF">S12H4_05931</name>
</gene>
<reference evidence="1" key="1">
    <citation type="journal article" date="2014" name="Front. Microbiol.">
        <title>High frequency of phylogenetically diverse reductive dehalogenase-homologous genes in deep subseafloor sedimentary metagenomes.</title>
        <authorList>
            <person name="Kawai M."/>
            <person name="Futagami T."/>
            <person name="Toyoda A."/>
            <person name="Takaki Y."/>
            <person name="Nishi S."/>
            <person name="Hori S."/>
            <person name="Arai W."/>
            <person name="Tsubouchi T."/>
            <person name="Morono Y."/>
            <person name="Uchiyama I."/>
            <person name="Ito T."/>
            <person name="Fujiyama A."/>
            <person name="Inagaki F."/>
            <person name="Takami H."/>
        </authorList>
    </citation>
    <scope>NUCLEOTIDE SEQUENCE</scope>
    <source>
        <strain evidence="1">Expedition CK06-06</strain>
    </source>
</reference>
<evidence type="ECO:0000313" key="1">
    <source>
        <dbReference type="EMBL" id="GAI66547.1"/>
    </source>
</evidence>
<name>X1QDJ9_9ZZZZ</name>
<protein>
    <recommendedName>
        <fullName evidence="2">HTH marR-type domain-containing protein</fullName>
    </recommendedName>
</protein>
<feature type="non-terminal residue" evidence="1">
    <location>
        <position position="1"/>
    </location>
</feature>
<accession>X1QDJ9</accession>
<comment type="caution">
    <text evidence="1">The sequence shown here is derived from an EMBL/GenBank/DDBJ whole genome shotgun (WGS) entry which is preliminary data.</text>
</comment>
<evidence type="ECO:0008006" key="2">
    <source>
        <dbReference type="Google" id="ProtNLM"/>
    </source>
</evidence>
<sequence length="63" mass="7108">NILVKNIRKLPELTNTERGIVCLLGTVFDGEEPSISKIALKARMDYRVVEKAIRGLREKGIIE</sequence>
<proteinExistence type="predicted"/>
<dbReference type="AlphaFoldDB" id="X1QDJ9"/>
<dbReference type="EMBL" id="BARW01002024">
    <property type="protein sequence ID" value="GAI66547.1"/>
    <property type="molecule type" value="Genomic_DNA"/>
</dbReference>
<organism evidence="1">
    <name type="scientific">marine sediment metagenome</name>
    <dbReference type="NCBI Taxonomy" id="412755"/>
    <lineage>
        <taxon>unclassified sequences</taxon>
        <taxon>metagenomes</taxon>
        <taxon>ecological metagenomes</taxon>
    </lineage>
</organism>